<evidence type="ECO:0000256" key="7">
    <source>
        <dbReference type="SAM" id="Phobius"/>
    </source>
</evidence>
<dbReference type="Pfam" id="PF12704">
    <property type="entry name" value="MacB_PCD"/>
    <property type="match status" value="1"/>
</dbReference>
<comment type="subcellular location">
    <subcellularLocation>
        <location evidence="1">Cell membrane</location>
        <topology evidence="1">Multi-pass membrane protein</topology>
    </subcellularLocation>
</comment>
<evidence type="ECO:0000256" key="4">
    <source>
        <dbReference type="ARBA" id="ARBA00022989"/>
    </source>
</evidence>
<dbReference type="OrthoDB" id="9770036at2"/>
<protein>
    <submittedName>
        <fullName evidence="10">Multidrug ABC transporter substrate-binding protein</fullName>
    </submittedName>
</protein>
<feature type="transmembrane region" description="Helical" evidence="7">
    <location>
        <begin position="327"/>
        <end position="350"/>
    </location>
</feature>
<dbReference type="EMBL" id="JTHP01000013">
    <property type="protein sequence ID" value="KJD45962.1"/>
    <property type="molecule type" value="Genomic_DNA"/>
</dbReference>
<evidence type="ECO:0000256" key="3">
    <source>
        <dbReference type="ARBA" id="ARBA00022692"/>
    </source>
</evidence>
<feature type="domain" description="ABC3 transporter permease C-terminal" evidence="8">
    <location>
        <begin position="285"/>
        <end position="397"/>
    </location>
</feature>
<evidence type="ECO:0000256" key="6">
    <source>
        <dbReference type="ARBA" id="ARBA00038076"/>
    </source>
</evidence>
<feature type="domain" description="MacB-like periplasmic core" evidence="9">
    <location>
        <begin position="21"/>
        <end position="241"/>
    </location>
</feature>
<sequence length="404" mass="43671">MNVMETIRVSLNSLTTNKMRSFLTILGIIIGVAAVIAIMAIGNGSKASIKEEINKLGNNVIMVAPAMPMTEEEVNRDNLPSYTWADIKAMEQKSSIAALMPSISSNSKVVWGRYNYNATIIGTSASFYKVKKLSFAEGRTFTNDELDKRMNVAILESQAVVRLFGGDTKGVLGRTFQIKQIPFKVIGVLNSQPVTNLDYSTNDQIYIPATTMMNRLGEQNITRLEVSAKSPALMDQAQSDILESLRVTHRLKPSEPDQFEVMSQAEAAGAALGVDNIMTSLLGGVAAISLVVGGIGIMNIMMVSVIERTKEIGIRKAIGAKPRDIMIQFLSEAVIFGLLGGMLGVVTGIGASKIIEATAHMTVEFTISPILYSFLSSAGTGILFGVYPAYKAARLKPIDALRYE</sequence>
<dbReference type="PANTHER" id="PTHR30572">
    <property type="entry name" value="MEMBRANE COMPONENT OF TRANSPORTER-RELATED"/>
    <property type="match status" value="1"/>
</dbReference>
<feature type="transmembrane region" description="Helical" evidence="7">
    <location>
        <begin position="21"/>
        <end position="42"/>
    </location>
</feature>
<name>A0A0D7X7I2_9BACL</name>
<comment type="caution">
    <text evidence="10">The sequence shown here is derived from an EMBL/GenBank/DDBJ whole genome shotgun (WGS) entry which is preliminary data.</text>
</comment>
<organism evidence="10 11">
    <name type="scientific">Paenibacillus terrae</name>
    <dbReference type="NCBI Taxonomy" id="159743"/>
    <lineage>
        <taxon>Bacteria</taxon>
        <taxon>Bacillati</taxon>
        <taxon>Bacillota</taxon>
        <taxon>Bacilli</taxon>
        <taxon>Bacillales</taxon>
        <taxon>Paenibacillaceae</taxon>
        <taxon>Paenibacillus</taxon>
    </lineage>
</organism>
<evidence type="ECO:0000256" key="1">
    <source>
        <dbReference type="ARBA" id="ARBA00004651"/>
    </source>
</evidence>
<evidence type="ECO:0000256" key="2">
    <source>
        <dbReference type="ARBA" id="ARBA00022475"/>
    </source>
</evidence>
<evidence type="ECO:0000313" key="11">
    <source>
        <dbReference type="Proteomes" id="UP000032534"/>
    </source>
</evidence>
<dbReference type="PATRIC" id="fig|159743.3.peg.2032"/>
<dbReference type="Proteomes" id="UP000032534">
    <property type="component" value="Unassembled WGS sequence"/>
</dbReference>
<keyword evidence="11" id="KW-1185">Reference proteome</keyword>
<dbReference type="GO" id="GO:0005886">
    <property type="term" value="C:plasma membrane"/>
    <property type="evidence" value="ECO:0007669"/>
    <property type="project" value="UniProtKB-SubCell"/>
</dbReference>
<dbReference type="InterPro" id="IPR050250">
    <property type="entry name" value="Macrolide_Exporter_MacB"/>
</dbReference>
<proteinExistence type="inferred from homology"/>
<dbReference type="GO" id="GO:0022857">
    <property type="term" value="F:transmembrane transporter activity"/>
    <property type="evidence" value="ECO:0007669"/>
    <property type="project" value="TreeGrafter"/>
</dbReference>
<dbReference type="InterPro" id="IPR003838">
    <property type="entry name" value="ABC3_permease_C"/>
</dbReference>
<evidence type="ECO:0000313" key="10">
    <source>
        <dbReference type="EMBL" id="KJD45962.1"/>
    </source>
</evidence>
<keyword evidence="3 7" id="KW-0812">Transmembrane</keyword>
<evidence type="ECO:0000256" key="5">
    <source>
        <dbReference type="ARBA" id="ARBA00023136"/>
    </source>
</evidence>
<dbReference type="AlphaFoldDB" id="A0A0D7X7I2"/>
<dbReference type="InterPro" id="IPR025857">
    <property type="entry name" value="MacB_PCD"/>
</dbReference>
<accession>A0A0D7X7I2</accession>
<dbReference type="Pfam" id="PF02687">
    <property type="entry name" value="FtsX"/>
    <property type="match status" value="1"/>
</dbReference>
<keyword evidence="4 7" id="KW-1133">Transmembrane helix</keyword>
<reference evidence="10 11" key="1">
    <citation type="submission" date="2014-11" db="EMBL/GenBank/DDBJ databases">
        <title>Draft Genome Sequences of Paenibacillus polymyxa NRRL B-30509 and Paenibacillus terrae NRRL B-30644, Strains from a Poultry Environment that Produce Tridecaptin A and Paenicidins.</title>
        <authorList>
            <person name="van Belkum M.J."/>
            <person name="Lohans C.T."/>
            <person name="Vederas J.C."/>
        </authorList>
    </citation>
    <scope>NUCLEOTIDE SEQUENCE [LARGE SCALE GENOMIC DNA]</scope>
    <source>
        <strain evidence="10 11">NRRL B-30644</strain>
    </source>
</reference>
<dbReference type="RefSeq" id="WP_044645844.1">
    <property type="nucleotide sequence ID" value="NZ_JTHP01000013.1"/>
</dbReference>
<feature type="transmembrane region" description="Helical" evidence="7">
    <location>
        <begin position="370"/>
        <end position="390"/>
    </location>
</feature>
<keyword evidence="2" id="KW-1003">Cell membrane</keyword>
<gene>
    <name evidence="10" type="ORF">QD47_09180</name>
</gene>
<comment type="similarity">
    <text evidence="6">Belongs to the ABC-4 integral membrane protein family.</text>
</comment>
<dbReference type="PANTHER" id="PTHR30572:SF4">
    <property type="entry name" value="ABC TRANSPORTER PERMEASE YTRF"/>
    <property type="match status" value="1"/>
</dbReference>
<feature type="transmembrane region" description="Helical" evidence="7">
    <location>
        <begin position="281"/>
        <end position="306"/>
    </location>
</feature>
<evidence type="ECO:0000259" key="8">
    <source>
        <dbReference type="Pfam" id="PF02687"/>
    </source>
</evidence>
<keyword evidence="5 7" id="KW-0472">Membrane</keyword>
<evidence type="ECO:0000259" key="9">
    <source>
        <dbReference type="Pfam" id="PF12704"/>
    </source>
</evidence>